<dbReference type="PANTHER" id="PTHR32063">
    <property type="match status" value="1"/>
</dbReference>
<dbReference type="Gene3D" id="1.20.1640.10">
    <property type="entry name" value="Multidrug efflux transporter AcrB transmembrane domain"/>
    <property type="match status" value="2"/>
</dbReference>
<dbReference type="Gene3D" id="3.30.70.1320">
    <property type="entry name" value="Multidrug efflux transporter AcrB pore domain like"/>
    <property type="match status" value="1"/>
</dbReference>
<gene>
    <name evidence="2" type="ORF">DIZ80_02990</name>
</gene>
<sequence length="1044" mass="114799">MESIIRYLVTRGLVVNLVSVFLLGIGTIAALKYIQVEAFPNVNLDIIQIDVVYPGASPGEVEQLIITPIEQELRSINGIDKMISMAFPGSGRISMEVDPYANNRDRLTSDISLAVDRAKLPNDLPNDPFVTEVDGAVFPILRVAISGKRSELELKRLGDLVKEDLLAIEGVAKIGLLSDRKAEYSVEVDPEKLRKARLSVDQISRILRGWNLNTPGGEINTSEGQKSIRIVGEFNSIEDAESIIIRANARGNSLRLGDVAKITEALEKPRTLHDVQGISAVSLLVLKRSDADIIDTIDLVKPYLETIPARYGEDLTVKSFQDFSRFARMRLGVLTNNGLVGVVLVFISLILFLRFSVAMTTTWGLPIIFMTGVAVIYALGMTLNLISMMGFIMVLGMLVDDAIIIGENITYHMEKGLNPIEAAVKGAVELIGPVTTTILTTVAAFLPMMFMSGIIGKFVIAIPIVVISLLILSWLESFFMLPSHVAHVTNPNKHPKERAWLLALENTYGWMLERAIRFRWITVIISFSILIGTILFAKQNMQFQLFPPAGVEEYLVRVTAKPGTSLKSMREILRGVDQDMRDNSNLEYLEATVSQSGDISMDEGDPLTQRGSRYGQIRAIYTPAVSRPEHDAKDDMNKITILLKDKYSELEISSTLISNGPPLGRALEAEISGFDVKSSEQAAQQLMDYLLTVEGVTTIDSGLKPGDTELHVVLDRQLATYAGIDLDIVSRHVRAAADGLVVSTIRKGTEEIDVTIHFPSDGVDELEQINKVLIPNNRGGLVPLHKIATLEEHRGYTTIRHKNGLRIVNVVADIDSLVLSSLKLNKIVQDNESLWLKGLNEKVTVNYGGEQEKNLESFISLGKAFIVAIIAIFFILAIQFNNMAYPLLVMLAIPFGAIGVIISFYLHGLLWKPMPLSFFSTMGMVALTGVVVNSSLVLLVFVQRAREEGMKIKEAILLAGRRRFRAVLLTAATTVMGLLPTAYGWGGLDHFVSPMALALSSGLAFATVVTLFTIPATLAVGHDIRAFLKRLLGMKDNNDVQTVK</sequence>
<keyword evidence="1" id="KW-1133">Transmembrane helix</keyword>
<evidence type="ECO:0000256" key="1">
    <source>
        <dbReference type="SAM" id="Phobius"/>
    </source>
</evidence>
<dbReference type="PANTHER" id="PTHR32063:SF33">
    <property type="entry name" value="RND SUPERFAMILY EFFLUX PUMP PERMEASE COMPONENT"/>
    <property type="match status" value="1"/>
</dbReference>
<organism evidence="2 3">
    <name type="scientific">endosymbiont of Galathealinum brachiosum</name>
    <dbReference type="NCBI Taxonomy" id="2200906"/>
    <lineage>
        <taxon>Bacteria</taxon>
        <taxon>Pseudomonadati</taxon>
        <taxon>Pseudomonadota</taxon>
        <taxon>Gammaproteobacteria</taxon>
        <taxon>sulfur-oxidizing symbionts</taxon>
    </lineage>
</organism>
<dbReference type="Gene3D" id="3.30.70.1440">
    <property type="entry name" value="Multidrug efflux transporter AcrB pore domain"/>
    <property type="match status" value="1"/>
</dbReference>
<dbReference type="Gene3D" id="3.30.70.1430">
    <property type="entry name" value="Multidrug efflux transporter AcrB pore domain"/>
    <property type="match status" value="2"/>
</dbReference>
<feature type="transmembrane region" description="Helical" evidence="1">
    <location>
        <begin position="360"/>
        <end position="379"/>
    </location>
</feature>
<dbReference type="AlphaFoldDB" id="A0A370DIT2"/>
<feature type="transmembrane region" description="Helical" evidence="1">
    <location>
        <begin position="963"/>
        <end position="983"/>
    </location>
</feature>
<feature type="transmembrane region" description="Helical" evidence="1">
    <location>
        <begin position="331"/>
        <end position="353"/>
    </location>
</feature>
<proteinExistence type="predicted"/>
<feature type="transmembrane region" description="Helical" evidence="1">
    <location>
        <begin position="995"/>
        <end position="1020"/>
    </location>
</feature>
<dbReference type="PRINTS" id="PR00702">
    <property type="entry name" value="ACRIFLAVINRP"/>
</dbReference>
<feature type="transmembrane region" description="Helical" evidence="1">
    <location>
        <begin position="427"/>
        <end position="448"/>
    </location>
</feature>
<feature type="transmembrane region" description="Helical" evidence="1">
    <location>
        <begin position="518"/>
        <end position="537"/>
    </location>
</feature>
<dbReference type="Pfam" id="PF00873">
    <property type="entry name" value="ACR_tran"/>
    <property type="match status" value="1"/>
</dbReference>
<evidence type="ECO:0008006" key="4">
    <source>
        <dbReference type="Google" id="ProtNLM"/>
    </source>
</evidence>
<comment type="caution">
    <text evidence="2">The sequence shown here is derived from an EMBL/GenBank/DDBJ whole genome shotgun (WGS) entry which is preliminary data.</text>
</comment>
<dbReference type="SUPFAM" id="SSF82714">
    <property type="entry name" value="Multidrug efflux transporter AcrB TolC docking domain, DN and DC subdomains"/>
    <property type="match status" value="2"/>
</dbReference>
<evidence type="ECO:0000313" key="2">
    <source>
        <dbReference type="EMBL" id="RDH84460.1"/>
    </source>
</evidence>
<feature type="transmembrane region" description="Helical" evidence="1">
    <location>
        <begin position="385"/>
        <end position="406"/>
    </location>
</feature>
<accession>A0A370DIT2</accession>
<protein>
    <recommendedName>
        <fullName evidence="4">AcrB/AcrD/AcrF family protein</fullName>
    </recommendedName>
</protein>
<feature type="transmembrane region" description="Helical" evidence="1">
    <location>
        <begin position="918"/>
        <end position="942"/>
    </location>
</feature>
<dbReference type="InterPro" id="IPR027463">
    <property type="entry name" value="AcrB_DN_DC_subdom"/>
</dbReference>
<feature type="transmembrane region" description="Helical" evidence="1">
    <location>
        <begin position="858"/>
        <end position="878"/>
    </location>
</feature>
<dbReference type="Proteomes" id="UP000254266">
    <property type="component" value="Unassembled WGS sequence"/>
</dbReference>
<dbReference type="SUPFAM" id="SSF82866">
    <property type="entry name" value="Multidrug efflux transporter AcrB transmembrane domain"/>
    <property type="match status" value="2"/>
</dbReference>
<feature type="transmembrane region" description="Helical" evidence="1">
    <location>
        <begin position="885"/>
        <end position="906"/>
    </location>
</feature>
<dbReference type="Gene3D" id="3.30.2090.10">
    <property type="entry name" value="Multidrug efflux transporter AcrB TolC docking domain, DN and DC subdomains"/>
    <property type="match status" value="2"/>
</dbReference>
<keyword evidence="1" id="KW-0472">Membrane</keyword>
<dbReference type="EMBL" id="QFXC01000007">
    <property type="protein sequence ID" value="RDH84460.1"/>
    <property type="molecule type" value="Genomic_DNA"/>
</dbReference>
<dbReference type="GO" id="GO:0005886">
    <property type="term" value="C:plasma membrane"/>
    <property type="evidence" value="ECO:0007669"/>
    <property type="project" value="TreeGrafter"/>
</dbReference>
<feature type="transmembrane region" description="Helical" evidence="1">
    <location>
        <begin position="454"/>
        <end position="475"/>
    </location>
</feature>
<reference evidence="2 3" key="1">
    <citation type="journal article" date="2018" name="ISME J.">
        <title>Endosymbiont genomes yield clues of tubeworm success.</title>
        <authorList>
            <person name="Li Y."/>
            <person name="Liles M.R."/>
            <person name="Halanych K.M."/>
        </authorList>
    </citation>
    <scope>NUCLEOTIDE SEQUENCE [LARGE SCALE GENOMIC DNA]</scope>
    <source>
        <strain evidence="2">A1464</strain>
    </source>
</reference>
<dbReference type="SUPFAM" id="SSF82693">
    <property type="entry name" value="Multidrug efflux transporter AcrB pore domain, PN1, PN2, PC1 and PC2 subdomains"/>
    <property type="match status" value="2"/>
</dbReference>
<name>A0A370DIT2_9GAMM</name>
<dbReference type="InterPro" id="IPR001036">
    <property type="entry name" value="Acrflvin-R"/>
</dbReference>
<keyword evidence="3" id="KW-1185">Reference proteome</keyword>
<keyword evidence="1" id="KW-0812">Transmembrane</keyword>
<evidence type="ECO:0000313" key="3">
    <source>
        <dbReference type="Proteomes" id="UP000254266"/>
    </source>
</evidence>
<feature type="transmembrane region" description="Helical" evidence="1">
    <location>
        <begin position="12"/>
        <end position="34"/>
    </location>
</feature>
<dbReference type="GO" id="GO:0042910">
    <property type="term" value="F:xenobiotic transmembrane transporter activity"/>
    <property type="evidence" value="ECO:0007669"/>
    <property type="project" value="TreeGrafter"/>
</dbReference>